<protein>
    <recommendedName>
        <fullName evidence="4">Protein-export membrane protein SecG</fullName>
    </recommendedName>
</protein>
<keyword evidence="3" id="KW-0934">Plastid</keyword>
<name>A0A8E5XRE1_9PHAE</name>
<reference evidence="3" key="1">
    <citation type="submission" date="2021-03" db="EMBL/GenBank/DDBJ databases">
        <title>The complete chloroplast genome of Ishige okamurae.</title>
        <authorList>
            <person name="Wang X."/>
        </authorList>
    </citation>
    <scope>NUCLEOTIDE SEQUENCE</scope>
</reference>
<keyword evidence="1" id="KW-0812">Transmembrane</keyword>
<accession>A0A8E5XRE1</accession>
<evidence type="ECO:0000313" key="3">
    <source>
        <dbReference type="EMBL" id="QVJ99597.1"/>
    </source>
</evidence>
<feature type="signal peptide" evidence="2">
    <location>
        <begin position="1"/>
        <end position="28"/>
    </location>
</feature>
<proteinExistence type="predicted"/>
<feature type="chain" id="PRO_5034368283" description="Protein-export membrane protein SecG" evidence="2">
    <location>
        <begin position="29"/>
        <end position="73"/>
    </location>
</feature>
<sequence length="73" mass="8334">MKVFNILSVLTNILLILVLLLRSPDEQSLQENITPFPFFESSSKAENILDKLIKTLIAFYFIFGLLFAVQNSL</sequence>
<evidence type="ECO:0008006" key="4">
    <source>
        <dbReference type="Google" id="ProtNLM"/>
    </source>
</evidence>
<dbReference type="EMBL" id="MW762687">
    <property type="protein sequence ID" value="QVJ99597.1"/>
    <property type="molecule type" value="Genomic_DNA"/>
</dbReference>
<organism evidence="3">
    <name type="scientific">Ishige okamurae</name>
    <dbReference type="NCBI Taxonomy" id="233772"/>
    <lineage>
        <taxon>Eukaryota</taxon>
        <taxon>Sar</taxon>
        <taxon>Stramenopiles</taxon>
        <taxon>Ochrophyta</taxon>
        <taxon>PX clade</taxon>
        <taxon>Phaeophyceae</taxon>
        <taxon>Ectocarpales</taxon>
        <taxon>Ishigeaceae</taxon>
        <taxon>Ishige</taxon>
    </lineage>
</organism>
<keyword evidence="1" id="KW-0472">Membrane</keyword>
<evidence type="ECO:0000256" key="1">
    <source>
        <dbReference type="SAM" id="Phobius"/>
    </source>
</evidence>
<feature type="transmembrane region" description="Helical" evidence="1">
    <location>
        <begin position="52"/>
        <end position="69"/>
    </location>
</feature>
<keyword evidence="2" id="KW-0732">Signal</keyword>
<keyword evidence="1" id="KW-1133">Transmembrane helix</keyword>
<keyword evidence="3" id="KW-0150">Chloroplast</keyword>
<evidence type="ECO:0000256" key="2">
    <source>
        <dbReference type="SAM" id="SignalP"/>
    </source>
</evidence>
<dbReference type="AlphaFoldDB" id="A0A8E5XRE1"/>
<dbReference type="RefSeq" id="YP_010185253.1">
    <property type="nucleotide sequence ID" value="NC_058314.1"/>
</dbReference>
<dbReference type="GeneID" id="68216433"/>
<geneLocation type="chloroplast" evidence="3"/>
<gene>
    <name evidence="3" type="primary">ycf47</name>
</gene>